<feature type="transmembrane region" description="Helical" evidence="1">
    <location>
        <begin position="74"/>
        <end position="91"/>
    </location>
</feature>
<dbReference type="Pfam" id="PF01757">
    <property type="entry name" value="Acyl_transf_3"/>
    <property type="match status" value="1"/>
</dbReference>
<dbReference type="OrthoDB" id="9816048at2"/>
<dbReference type="EMBL" id="VHSG01000020">
    <property type="protein sequence ID" value="TQV71752.1"/>
    <property type="molecule type" value="Genomic_DNA"/>
</dbReference>
<dbReference type="InterPro" id="IPR002656">
    <property type="entry name" value="Acyl_transf_3_dom"/>
</dbReference>
<comment type="caution">
    <text evidence="3">The sequence shown here is derived from an EMBL/GenBank/DDBJ whole genome shotgun (WGS) entry which is preliminary data.</text>
</comment>
<organism evidence="3 4">
    <name type="scientific">Exilibacterium tricleocarpae</name>
    <dbReference type="NCBI Taxonomy" id="2591008"/>
    <lineage>
        <taxon>Bacteria</taxon>
        <taxon>Pseudomonadati</taxon>
        <taxon>Pseudomonadota</taxon>
        <taxon>Gammaproteobacteria</taxon>
        <taxon>Cellvibrionales</taxon>
        <taxon>Cellvibrionaceae</taxon>
        <taxon>Exilibacterium</taxon>
    </lineage>
</organism>
<dbReference type="RefSeq" id="WP_142928528.1">
    <property type="nucleotide sequence ID" value="NZ_ML660099.1"/>
</dbReference>
<feature type="transmembrane region" description="Helical" evidence="1">
    <location>
        <begin position="146"/>
        <end position="165"/>
    </location>
</feature>
<feature type="domain" description="Acyltransferase 3" evidence="2">
    <location>
        <begin position="7"/>
        <end position="321"/>
    </location>
</feature>
<feature type="transmembrane region" description="Helical" evidence="1">
    <location>
        <begin position="205"/>
        <end position="222"/>
    </location>
</feature>
<feature type="transmembrane region" description="Helical" evidence="1">
    <location>
        <begin position="242"/>
        <end position="259"/>
    </location>
</feature>
<proteinExistence type="predicted"/>
<dbReference type="GO" id="GO:0016747">
    <property type="term" value="F:acyltransferase activity, transferring groups other than amino-acyl groups"/>
    <property type="evidence" value="ECO:0007669"/>
    <property type="project" value="InterPro"/>
</dbReference>
<evidence type="ECO:0000313" key="3">
    <source>
        <dbReference type="EMBL" id="TQV71752.1"/>
    </source>
</evidence>
<evidence type="ECO:0000313" key="4">
    <source>
        <dbReference type="Proteomes" id="UP000319732"/>
    </source>
</evidence>
<feature type="transmembrane region" description="Helical" evidence="1">
    <location>
        <begin position="306"/>
        <end position="325"/>
    </location>
</feature>
<feature type="transmembrane region" description="Helical" evidence="1">
    <location>
        <begin position="37"/>
        <end position="54"/>
    </location>
</feature>
<keyword evidence="1" id="KW-1133">Transmembrane helix</keyword>
<keyword evidence="3" id="KW-0012">Acyltransferase</keyword>
<name>A0A545T3G2_9GAMM</name>
<keyword evidence="3" id="KW-0808">Transferase</keyword>
<gene>
    <name evidence="3" type="ORF">FKG94_19070</name>
</gene>
<feature type="transmembrane region" description="Helical" evidence="1">
    <location>
        <begin position="111"/>
        <end position="134"/>
    </location>
</feature>
<keyword evidence="1" id="KW-0472">Membrane</keyword>
<dbReference type="Proteomes" id="UP000319732">
    <property type="component" value="Unassembled WGS sequence"/>
</dbReference>
<keyword evidence="1" id="KW-0812">Transmembrane</keyword>
<dbReference type="AlphaFoldDB" id="A0A545T3G2"/>
<evidence type="ECO:0000256" key="1">
    <source>
        <dbReference type="SAM" id="Phobius"/>
    </source>
</evidence>
<sequence>MAGQRNVSLDLMRFLGVIIIMIAHAEPPAWLFQLRNFGTPLLIVASGLTYVVIYRNRSLDLVPFLKKRLSRLILPAWIFLTVFFAVTWLIFTYLGQAYPFSFGRMATSYTFYSGIGFVWILKVYIILALITPLALRINRAPIPNSVYFASLLLLYIVYELVLWRLTPYVPAVLSGFMNTVVFVILPYSLLYFYGLRLAELTNRQIIVVAGVAFLLFGGLAVSKYLDQGAFIPTQNFKYPPTIYYLSYAFCALNLFYLLCRNFLRPGLKASAVIVWLSSNSLWIYLWHISAFYFWEFVIGPTNGDLLLFFIKANFLLAVGVTLTYIQIKLVKRYLSGQSRVQRQLSGLLA</sequence>
<keyword evidence="4" id="KW-1185">Reference proteome</keyword>
<reference evidence="3 4" key="1">
    <citation type="submission" date="2019-06" db="EMBL/GenBank/DDBJ databases">
        <title>Whole genome sequence for Cellvibrionaceae sp. R142.</title>
        <authorList>
            <person name="Wang G."/>
        </authorList>
    </citation>
    <scope>NUCLEOTIDE SEQUENCE [LARGE SCALE GENOMIC DNA]</scope>
    <source>
        <strain evidence="3 4">R142</strain>
    </source>
</reference>
<feature type="transmembrane region" description="Helical" evidence="1">
    <location>
        <begin position="7"/>
        <end position="25"/>
    </location>
</feature>
<protein>
    <submittedName>
        <fullName evidence="3">Acyltransferase</fullName>
    </submittedName>
</protein>
<accession>A0A545T3G2</accession>
<feature type="transmembrane region" description="Helical" evidence="1">
    <location>
        <begin position="171"/>
        <end position="193"/>
    </location>
</feature>
<evidence type="ECO:0000259" key="2">
    <source>
        <dbReference type="Pfam" id="PF01757"/>
    </source>
</evidence>
<feature type="transmembrane region" description="Helical" evidence="1">
    <location>
        <begin position="271"/>
        <end position="294"/>
    </location>
</feature>